<dbReference type="EMBL" id="MU069462">
    <property type="protein sequence ID" value="KAF5842383.1"/>
    <property type="molecule type" value="Genomic_DNA"/>
</dbReference>
<feature type="region of interest" description="Disordered" evidence="1">
    <location>
        <begin position="898"/>
        <end position="1013"/>
    </location>
</feature>
<feature type="compositionally biased region" description="Basic and acidic residues" evidence="1">
    <location>
        <begin position="718"/>
        <end position="727"/>
    </location>
</feature>
<dbReference type="Proteomes" id="UP000815325">
    <property type="component" value="Unassembled WGS sequence"/>
</dbReference>
<comment type="caution">
    <text evidence="2">The sequence shown here is derived from an EMBL/GenBank/DDBJ whole genome shotgun (WGS) entry which is preliminary data.</text>
</comment>
<proteinExistence type="predicted"/>
<evidence type="ECO:0000313" key="2">
    <source>
        <dbReference type="EMBL" id="KAF5842383.1"/>
    </source>
</evidence>
<feature type="compositionally biased region" description="Polar residues" evidence="1">
    <location>
        <begin position="768"/>
        <end position="778"/>
    </location>
</feature>
<feature type="region of interest" description="Disordered" evidence="1">
    <location>
        <begin position="330"/>
        <end position="349"/>
    </location>
</feature>
<feature type="compositionally biased region" description="Low complexity" evidence="1">
    <location>
        <begin position="9"/>
        <end position="19"/>
    </location>
</feature>
<feature type="compositionally biased region" description="Polar residues" evidence="1">
    <location>
        <begin position="732"/>
        <end position="741"/>
    </location>
</feature>
<feature type="compositionally biased region" description="Pro residues" evidence="1">
    <location>
        <begin position="831"/>
        <end position="844"/>
    </location>
</feature>
<sequence length="1080" mass="114349">MSASGDGWRSLTPLSIIIPPASPRPDDAPPTPGTAAAVVAEAALQITSERPEQGSTRLSKGRGRFKRGRAVNLAGGGPDIRTRAPTKLGKKLQAARASFHHEHVMRSKEQGGRLQFLFARSPSKAPLGGAGPFDLLPRSVSQMPDRDSTGPEPPAPVVPPASLSLSMLPTATDQWKADKTLYYSPVSCTSSMAPHKFPATLREGMLLYFRPMQKEQVLESVAHTNARGGEQAAANAETFQASLHAEHSSRPSARAVELFRLAGDPEALLAAEDKLSVWVTNLARKAGVHAGAIWALLEAGNKASRTAQQDSSSAQEQGLSEGQQQLLQCGSIRGCNPGSPRQKHHKLRRSKSSLLLEAALRRDPVADFNGYITPGASTYVTGLQAKPHIRGQSLIKEGLDTAQHLRSTQKGKAILDPLLPKELPHRGTSAHASREAAMQDAICNMEEVFRFGPRQRTARRLSHMASASHKEINNGVTMDPGDKNPPEPPGAQGSCHTDAPSAGTMGRYEGSSPAGAGPANTRQHLHQAIAEHLYQQGIIAGDHHHHQQQQQQQQALVSQHLSQQRQHHPHPLSKSLDAPRDPHTLMFNTFLDRDAAGVAAQPLTLPPSYVSQGVASQAPVRKSLGPPLQTSPALQKPALQHAPMAAGGPALAGSVAAPEAGGVPVPQASRGHALLSQANHILHLPATGLPELAGSQATQPHNTHSPSAEPLIPGTAAGHDHQDESASKDSLGFQSLSLVESTTDEVPETKARAPNGHSVGPLPPNSMLKASSAPSAPSNEDEDSAAPHPRPRSANKIAERPLLTVCKPSAQHTQSAKKPGHKEAPTGARPQQPPPPPPPPPSPPTNFQALRQSLQARTQAPHLQKAQPAQDGDISIPSNQVQQQYPVQLLQQPEQQYLTASFHASPGGVMQSEHSPAAKSTSQSDQAEVAPAVPTTADQQLDKLRSLAGSRGSLGEAQCESRGSPAGGDSGQEEGEGHGSQSALGSKGSYQGPSKPSAGGHSTSTSGRRRVGPKMLDHKMRPLRMVNPAPPLLVFSSGLADSYKMITQVNEARQVKHRIISAEKQLTPLALRRLQRNGIS</sequence>
<protein>
    <submittedName>
        <fullName evidence="2">Uncharacterized protein</fullName>
    </submittedName>
</protein>
<gene>
    <name evidence="2" type="ORF">DUNSADRAFT_7366</name>
</gene>
<feature type="compositionally biased region" description="Pro residues" evidence="1">
    <location>
        <begin position="20"/>
        <end position="32"/>
    </location>
</feature>
<feature type="compositionally biased region" description="Polar residues" evidence="1">
    <location>
        <begin position="988"/>
        <end position="1006"/>
    </location>
</feature>
<name>A0ABQ7H6A9_DUNSA</name>
<reference evidence="2" key="1">
    <citation type="submission" date="2017-08" db="EMBL/GenBank/DDBJ databases">
        <authorList>
            <person name="Polle J.E."/>
            <person name="Barry K."/>
            <person name="Cushman J."/>
            <person name="Schmutz J."/>
            <person name="Tran D."/>
            <person name="Hathwaick L.T."/>
            <person name="Yim W.C."/>
            <person name="Jenkins J."/>
            <person name="Mckie-Krisberg Z.M."/>
            <person name="Prochnik S."/>
            <person name="Lindquist E."/>
            <person name="Dockter R.B."/>
            <person name="Adam C."/>
            <person name="Molina H."/>
            <person name="Bunkerborg J."/>
            <person name="Jin E."/>
            <person name="Buchheim M."/>
            <person name="Magnuson J."/>
        </authorList>
    </citation>
    <scope>NUCLEOTIDE SEQUENCE</scope>
    <source>
        <strain evidence="2">CCAP 19/18</strain>
    </source>
</reference>
<accession>A0ABQ7H6A9</accession>
<feature type="compositionally biased region" description="Polar residues" evidence="1">
    <location>
        <begin position="845"/>
        <end position="858"/>
    </location>
</feature>
<feature type="compositionally biased region" description="Polar residues" evidence="1">
    <location>
        <begin position="912"/>
        <end position="926"/>
    </location>
</feature>
<evidence type="ECO:0000256" key="1">
    <source>
        <dbReference type="SAM" id="MobiDB-lite"/>
    </source>
</evidence>
<feature type="region of interest" description="Disordered" evidence="1">
    <location>
        <begin position="542"/>
        <end position="581"/>
    </location>
</feature>
<keyword evidence="3" id="KW-1185">Reference proteome</keyword>
<feature type="compositionally biased region" description="Polar residues" evidence="1">
    <location>
        <begin position="695"/>
        <end position="706"/>
    </location>
</feature>
<feature type="region of interest" description="Disordered" evidence="1">
    <location>
        <begin position="1"/>
        <end position="34"/>
    </location>
</feature>
<evidence type="ECO:0000313" key="3">
    <source>
        <dbReference type="Proteomes" id="UP000815325"/>
    </source>
</evidence>
<feature type="region of interest" description="Disordered" evidence="1">
    <location>
        <begin position="691"/>
        <end position="881"/>
    </location>
</feature>
<feature type="region of interest" description="Disordered" evidence="1">
    <location>
        <begin position="459"/>
        <end position="522"/>
    </location>
</feature>
<feature type="compositionally biased region" description="Low complexity" evidence="1">
    <location>
        <begin position="548"/>
        <end position="564"/>
    </location>
</feature>
<organism evidence="2 3">
    <name type="scientific">Dunaliella salina</name>
    <name type="common">Green alga</name>
    <name type="synonym">Protococcus salinus</name>
    <dbReference type="NCBI Taxonomy" id="3046"/>
    <lineage>
        <taxon>Eukaryota</taxon>
        <taxon>Viridiplantae</taxon>
        <taxon>Chlorophyta</taxon>
        <taxon>core chlorophytes</taxon>
        <taxon>Chlorophyceae</taxon>
        <taxon>CS clade</taxon>
        <taxon>Chlamydomonadales</taxon>
        <taxon>Dunaliellaceae</taxon>
        <taxon>Dunaliella</taxon>
    </lineage>
</organism>